<feature type="transmembrane region" description="Helical" evidence="1">
    <location>
        <begin position="95"/>
        <end position="114"/>
    </location>
</feature>
<reference evidence="2 3" key="1">
    <citation type="submission" date="2018-05" db="EMBL/GenBank/DDBJ databases">
        <title>Complete genome sequence of Arcticibacterium luteifluviistationis SM1504T, a cytophagaceae bacterium isolated from Arctic surface seawater.</title>
        <authorList>
            <person name="Li Y."/>
            <person name="Qin Q.-L."/>
        </authorList>
    </citation>
    <scope>NUCLEOTIDE SEQUENCE [LARGE SCALE GENOMIC DNA]</scope>
    <source>
        <strain evidence="2 3">SM1504</strain>
    </source>
</reference>
<evidence type="ECO:0008006" key="4">
    <source>
        <dbReference type="Google" id="ProtNLM"/>
    </source>
</evidence>
<keyword evidence="3" id="KW-1185">Reference proteome</keyword>
<dbReference type="RefSeq" id="WP_111373287.1">
    <property type="nucleotide sequence ID" value="NZ_CP029480.1"/>
</dbReference>
<protein>
    <recommendedName>
        <fullName evidence="4">DUF2306 domain-containing protein</fullName>
    </recommendedName>
</protein>
<feature type="transmembrane region" description="Helical" evidence="1">
    <location>
        <begin position="6"/>
        <end position="29"/>
    </location>
</feature>
<name>A0A2Z4GEY4_9BACT</name>
<feature type="transmembrane region" description="Helical" evidence="1">
    <location>
        <begin position="160"/>
        <end position="180"/>
    </location>
</feature>
<gene>
    <name evidence="2" type="ORF">DJ013_17775</name>
</gene>
<dbReference type="EMBL" id="CP029480">
    <property type="protein sequence ID" value="AWV99919.1"/>
    <property type="molecule type" value="Genomic_DNA"/>
</dbReference>
<dbReference type="Proteomes" id="UP000249873">
    <property type="component" value="Chromosome"/>
</dbReference>
<keyword evidence="1" id="KW-1133">Transmembrane helix</keyword>
<dbReference type="KEGG" id="als:DJ013_17775"/>
<dbReference type="AlphaFoldDB" id="A0A2Z4GEY4"/>
<evidence type="ECO:0000313" key="2">
    <source>
        <dbReference type="EMBL" id="AWV99919.1"/>
    </source>
</evidence>
<feature type="transmembrane region" description="Helical" evidence="1">
    <location>
        <begin position="41"/>
        <end position="61"/>
    </location>
</feature>
<sequence length="215" mass="24811">MKETLHQINIITHITFGSLAILVGFWPLVSEKGKRIHNLSGRIYLCCVGVVLLTALCGALFFEFRPFLFLLTVMVFYTSFVGYRTLKLKERRPTFIDGFVQFLGLITVLAYFFVFDIDKAAMSKPVVYFTSVILLAHVIYDFGKYFYSTEYLRKSWLNDHIIRIISSFGGLICAAAGNVLDESYQPYSQLVPSVVGYLLIAYFVYKYRYYLRPKL</sequence>
<keyword evidence="1" id="KW-0812">Transmembrane</keyword>
<accession>A0A2Z4GEY4</accession>
<organism evidence="2 3">
    <name type="scientific">Arcticibacterium luteifluviistationis</name>
    <dbReference type="NCBI Taxonomy" id="1784714"/>
    <lineage>
        <taxon>Bacteria</taxon>
        <taxon>Pseudomonadati</taxon>
        <taxon>Bacteroidota</taxon>
        <taxon>Cytophagia</taxon>
        <taxon>Cytophagales</taxon>
        <taxon>Leadbetterellaceae</taxon>
        <taxon>Arcticibacterium</taxon>
    </lineage>
</organism>
<feature type="transmembrane region" description="Helical" evidence="1">
    <location>
        <begin position="67"/>
        <end position="83"/>
    </location>
</feature>
<dbReference type="OrthoDB" id="5984490at2"/>
<evidence type="ECO:0000313" key="3">
    <source>
        <dbReference type="Proteomes" id="UP000249873"/>
    </source>
</evidence>
<proteinExistence type="predicted"/>
<keyword evidence="1" id="KW-0472">Membrane</keyword>
<feature type="transmembrane region" description="Helical" evidence="1">
    <location>
        <begin position="186"/>
        <end position="205"/>
    </location>
</feature>
<feature type="transmembrane region" description="Helical" evidence="1">
    <location>
        <begin position="126"/>
        <end position="148"/>
    </location>
</feature>
<evidence type="ECO:0000256" key="1">
    <source>
        <dbReference type="SAM" id="Phobius"/>
    </source>
</evidence>